<proteinExistence type="predicted"/>
<dbReference type="InterPro" id="IPR014562">
    <property type="entry name" value="UCP030959_TPR_rpt-cont"/>
</dbReference>
<dbReference type="PIRSF" id="PIRSF030959">
    <property type="entry name" value="UCP030959"/>
    <property type="match status" value="1"/>
</dbReference>
<protein>
    <submittedName>
        <fullName evidence="2">Tetratricopeptide repeat protein</fullName>
    </submittedName>
</protein>
<feature type="transmembrane region" description="Helical" evidence="1">
    <location>
        <begin position="26"/>
        <end position="46"/>
    </location>
</feature>
<gene>
    <name evidence="2" type="ORF">Q8A70_17530</name>
</gene>
<dbReference type="InterPro" id="IPR011990">
    <property type="entry name" value="TPR-like_helical_dom_sf"/>
</dbReference>
<organism evidence="2 3">
    <name type="scientific">Dongia sedimenti</name>
    <dbReference type="NCBI Taxonomy" id="3064282"/>
    <lineage>
        <taxon>Bacteria</taxon>
        <taxon>Pseudomonadati</taxon>
        <taxon>Pseudomonadota</taxon>
        <taxon>Alphaproteobacteria</taxon>
        <taxon>Rhodospirillales</taxon>
        <taxon>Dongiaceae</taxon>
        <taxon>Dongia</taxon>
    </lineage>
</organism>
<dbReference type="Pfam" id="PF14559">
    <property type="entry name" value="TPR_19"/>
    <property type="match status" value="1"/>
</dbReference>
<dbReference type="EMBL" id="JAUYVI010000005">
    <property type="protein sequence ID" value="MDQ7249493.1"/>
    <property type="molecule type" value="Genomic_DNA"/>
</dbReference>
<keyword evidence="1" id="KW-1133">Transmembrane helix</keyword>
<dbReference type="InterPro" id="IPR019734">
    <property type="entry name" value="TPR_rpt"/>
</dbReference>
<evidence type="ECO:0000313" key="2">
    <source>
        <dbReference type="EMBL" id="MDQ7249493.1"/>
    </source>
</evidence>
<keyword evidence="3" id="KW-1185">Reference proteome</keyword>
<evidence type="ECO:0000256" key="1">
    <source>
        <dbReference type="SAM" id="Phobius"/>
    </source>
</evidence>
<dbReference type="RefSeq" id="WP_379957523.1">
    <property type="nucleotide sequence ID" value="NZ_JAUYVI010000005.1"/>
</dbReference>
<keyword evidence="1" id="KW-0472">Membrane</keyword>
<keyword evidence="1" id="KW-0812">Transmembrane</keyword>
<accession>A0ABU0YS54</accession>
<dbReference type="Gene3D" id="1.25.40.10">
    <property type="entry name" value="Tetratricopeptide repeat domain"/>
    <property type="match status" value="1"/>
</dbReference>
<dbReference type="SUPFAM" id="SSF48452">
    <property type="entry name" value="TPR-like"/>
    <property type="match status" value="1"/>
</dbReference>
<sequence>MDIAGLVILLVQIGIAVHALRTGRPLWWLAVILFFPLLGALIYFLVEIVPELRGSRAIRGFGSDILKTVVPNAGLHRRAEELAVCGSVQNKLALAEECTTRGHFDEAIKLYESAREGQFEDAPDLLLGLARVRFYNGEPQAARTLLEQLAAADPDYYPQDVAILKARAADAAGDSETALRELAAMLDRSVGLEARFRYGEILARAGKTQQARTELKNVVTHARKFRIGPTERPWARRSRQLLASLG</sequence>
<reference evidence="3" key="1">
    <citation type="submission" date="2023-08" db="EMBL/GenBank/DDBJ databases">
        <title>Rhodospirillaceae gen. nov., a novel taxon isolated from the Yangtze River Yuezi River estuary sludge.</title>
        <authorList>
            <person name="Ruan L."/>
        </authorList>
    </citation>
    <scope>NUCLEOTIDE SEQUENCE [LARGE SCALE GENOMIC DNA]</scope>
    <source>
        <strain evidence="3">R-7</strain>
    </source>
</reference>
<evidence type="ECO:0000313" key="3">
    <source>
        <dbReference type="Proteomes" id="UP001230156"/>
    </source>
</evidence>
<dbReference type="Pfam" id="PF13174">
    <property type="entry name" value="TPR_6"/>
    <property type="match status" value="1"/>
</dbReference>
<name>A0ABU0YS54_9PROT</name>
<comment type="caution">
    <text evidence="2">The sequence shown here is derived from an EMBL/GenBank/DDBJ whole genome shotgun (WGS) entry which is preliminary data.</text>
</comment>
<dbReference type="Proteomes" id="UP001230156">
    <property type="component" value="Unassembled WGS sequence"/>
</dbReference>